<accession>A0A7C0X9L2</accession>
<dbReference type="InterPro" id="IPR026444">
    <property type="entry name" value="Secre_tail"/>
</dbReference>
<dbReference type="Pfam" id="PF06739">
    <property type="entry name" value="SBBP"/>
    <property type="match status" value="1"/>
</dbReference>
<name>A0A7C0X9L2_UNCW3</name>
<dbReference type="Proteomes" id="UP000885931">
    <property type="component" value="Unassembled WGS sequence"/>
</dbReference>
<dbReference type="EMBL" id="DRBW01000251">
    <property type="protein sequence ID" value="HDM90906.1"/>
    <property type="molecule type" value="Genomic_DNA"/>
</dbReference>
<dbReference type="InterPro" id="IPR011042">
    <property type="entry name" value="6-blade_b-propeller_TolB-like"/>
</dbReference>
<dbReference type="AlphaFoldDB" id="A0A7C0X9L2"/>
<dbReference type="NCBIfam" id="TIGR04183">
    <property type="entry name" value="Por_Secre_tail"/>
    <property type="match status" value="1"/>
</dbReference>
<comment type="caution">
    <text evidence="1">The sequence shown here is derived from an EMBL/GenBank/DDBJ whole genome shotgun (WGS) entry which is preliminary data.</text>
</comment>
<proteinExistence type="predicted"/>
<organism evidence="1">
    <name type="scientific">candidate division WOR-3 bacterium</name>
    <dbReference type="NCBI Taxonomy" id="2052148"/>
    <lineage>
        <taxon>Bacteria</taxon>
        <taxon>Bacteria division WOR-3</taxon>
    </lineage>
</organism>
<gene>
    <name evidence="1" type="ORF">ENG67_06850</name>
</gene>
<feature type="non-terminal residue" evidence="1">
    <location>
        <position position="1"/>
    </location>
</feature>
<sequence length="421" mass="46006">LGNLLWADTLDNGGDDYAYGVAVDDRGNVYVTGESYISGNYDYLTVRYDSLGNLLWADTLDNGGNDRAFGVAVDDRGNVYVTGNSFNGSNVDYLTVKYVKFKDAGILAIVSPDTVYIDSSYIPQIIVKNYSYEDTLSFDISAYIDSAGTYIYTDMESVCNLSAGDSVFINFDQWIAPSNPLDLSLIFSIITPDMNPDNDTISQNLYIREFIPLTIDSAVAYDGTDSVPGIDDDDYVILYFSESTNTPVIDASNIDSVLSLSGGHSWLDGSGALGPCYWNPDGTQILINLTTNISLPTIAVGDTITPDGVTIVDIDGNPCSSTVVLEGSFDPVGIREERCTERIMLNVATMYREGISFSYHIPKNEEYSICIYSVDGRLLRKVEREGAGSYTGKISGLVSGIYFLRLEQGEEVINRKVAVIK</sequence>
<dbReference type="Gene3D" id="2.120.10.30">
    <property type="entry name" value="TolB, C-terminal domain"/>
    <property type="match status" value="1"/>
</dbReference>
<protein>
    <submittedName>
        <fullName evidence="1">T9SS type A sorting domain-containing protein</fullName>
    </submittedName>
</protein>
<dbReference type="InterPro" id="IPR010620">
    <property type="entry name" value="SBBP_repeat"/>
</dbReference>
<evidence type="ECO:0000313" key="1">
    <source>
        <dbReference type="EMBL" id="HDM90906.1"/>
    </source>
</evidence>
<reference evidence="1" key="1">
    <citation type="journal article" date="2020" name="mSystems">
        <title>Genome- and Community-Level Interaction Insights into Carbon Utilization and Element Cycling Functions of Hydrothermarchaeota in Hydrothermal Sediment.</title>
        <authorList>
            <person name="Zhou Z."/>
            <person name="Liu Y."/>
            <person name="Xu W."/>
            <person name="Pan J."/>
            <person name="Luo Z.H."/>
            <person name="Li M."/>
        </authorList>
    </citation>
    <scope>NUCLEOTIDE SEQUENCE [LARGE SCALE GENOMIC DNA]</scope>
    <source>
        <strain evidence="1">HyVt-237</strain>
    </source>
</reference>